<reference evidence="2 3" key="1">
    <citation type="submission" date="2021-01" db="EMBL/GenBank/DDBJ databases">
        <title>Carboxyliciviraga sp.nov., isolated from coastal sediments.</title>
        <authorList>
            <person name="Lu D."/>
            <person name="Zhang T."/>
        </authorList>
    </citation>
    <scope>NUCLEOTIDE SEQUENCE [LARGE SCALE GENOMIC DNA]</scope>
    <source>
        <strain evidence="2 3">N1Y132</strain>
    </source>
</reference>
<dbReference type="InterPro" id="IPR000352">
    <property type="entry name" value="Pep_chain_release_fac_I"/>
</dbReference>
<dbReference type="RefSeq" id="WP_200466408.1">
    <property type="nucleotide sequence ID" value="NZ_JAENRR010000056.1"/>
</dbReference>
<proteinExistence type="predicted"/>
<dbReference type="Gene3D" id="3.30.160.20">
    <property type="match status" value="1"/>
</dbReference>
<dbReference type="Pfam" id="PF00472">
    <property type="entry name" value="RF-1"/>
    <property type="match status" value="1"/>
</dbReference>
<dbReference type="Proteomes" id="UP000605676">
    <property type="component" value="Unassembled WGS sequence"/>
</dbReference>
<dbReference type="SUPFAM" id="SSF110916">
    <property type="entry name" value="Peptidyl-tRNA hydrolase domain-like"/>
    <property type="match status" value="1"/>
</dbReference>
<sequence length="134" mass="15483">MTYNRDLRSELKFITARSSGPGGQNVNKVNSKVILRFNISDSSILSVHEKQLLINRLKHRLTIDNELILSCQESRSQLQNKNIVINLFDQIISKALTPIKKRVKTKRTRASIEKRLSSKKLHSIKKANRRSKDF</sequence>
<dbReference type="NCBIfam" id="NF006718">
    <property type="entry name" value="PRK09256.1"/>
    <property type="match status" value="1"/>
</dbReference>
<dbReference type="PROSITE" id="PS00745">
    <property type="entry name" value="RF_PROK_I"/>
    <property type="match status" value="1"/>
</dbReference>
<gene>
    <name evidence="2" type="primary">arfB</name>
    <name evidence="2" type="ORF">JIV24_17700</name>
</gene>
<dbReference type="EMBL" id="JAENRR010000056">
    <property type="protein sequence ID" value="MBK3519188.1"/>
    <property type="molecule type" value="Genomic_DNA"/>
</dbReference>
<organism evidence="2 3">
    <name type="scientific">Carboxylicivirga marina</name>
    <dbReference type="NCBI Taxonomy" id="2800988"/>
    <lineage>
        <taxon>Bacteria</taxon>
        <taxon>Pseudomonadati</taxon>
        <taxon>Bacteroidota</taxon>
        <taxon>Bacteroidia</taxon>
        <taxon>Marinilabiliales</taxon>
        <taxon>Marinilabiliaceae</taxon>
        <taxon>Carboxylicivirga</taxon>
    </lineage>
</organism>
<dbReference type="PANTHER" id="PTHR47814">
    <property type="entry name" value="PEPTIDYL-TRNA HYDROLASE ARFB"/>
    <property type="match status" value="1"/>
</dbReference>
<protein>
    <submittedName>
        <fullName evidence="2">Aminoacyl-tRNA hydrolase</fullName>
        <ecNumber evidence="2">3.1.1.29</ecNumber>
    </submittedName>
</protein>
<name>A0ABS1HND2_9BACT</name>
<keyword evidence="3" id="KW-1185">Reference proteome</keyword>
<dbReference type="EC" id="3.1.1.29" evidence="2"/>
<comment type="caution">
    <text evidence="2">The sequence shown here is derived from an EMBL/GenBank/DDBJ whole genome shotgun (WGS) entry which is preliminary data.</text>
</comment>
<evidence type="ECO:0000313" key="3">
    <source>
        <dbReference type="Proteomes" id="UP000605676"/>
    </source>
</evidence>
<feature type="domain" description="Prokaryotic-type class I peptide chain release factors" evidence="1">
    <location>
        <begin position="17"/>
        <end position="33"/>
    </location>
</feature>
<accession>A0ABS1HND2</accession>
<dbReference type="PANTHER" id="PTHR47814:SF1">
    <property type="entry name" value="PEPTIDYL-TRNA HYDROLASE ARFB"/>
    <property type="match status" value="1"/>
</dbReference>
<dbReference type="GO" id="GO:0004045">
    <property type="term" value="F:peptidyl-tRNA hydrolase activity"/>
    <property type="evidence" value="ECO:0007669"/>
    <property type="project" value="UniProtKB-EC"/>
</dbReference>
<evidence type="ECO:0000313" key="2">
    <source>
        <dbReference type="EMBL" id="MBK3519188.1"/>
    </source>
</evidence>
<evidence type="ECO:0000259" key="1">
    <source>
        <dbReference type="PROSITE" id="PS00745"/>
    </source>
</evidence>
<keyword evidence="2" id="KW-0378">Hydrolase</keyword>